<dbReference type="RefSeq" id="WP_408157290.1">
    <property type="nucleotide sequence ID" value="NZ_JAQQFM010000004.1"/>
</dbReference>
<dbReference type="PROSITE" id="PS50931">
    <property type="entry name" value="HTH_LYSR"/>
    <property type="match status" value="1"/>
</dbReference>
<evidence type="ECO:0000313" key="6">
    <source>
        <dbReference type="EMBL" id="MFL9924540.1"/>
    </source>
</evidence>
<dbReference type="InterPro" id="IPR000847">
    <property type="entry name" value="LysR_HTH_N"/>
</dbReference>
<dbReference type="EMBL" id="JAQQFM010000004">
    <property type="protein sequence ID" value="MFL9924540.1"/>
    <property type="molecule type" value="Genomic_DNA"/>
</dbReference>
<organism evidence="6 7">
    <name type="scientific">Herbaspirillum lusitanum</name>
    <dbReference type="NCBI Taxonomy" id="213312"/>
    <lineage>
        <taxon>Bacteria</taxon>
        <taxon>Pseudomonadati</taxon>
        <taxon>Pseudomonadota</taxon>
        <taxon>Betaproteobacteria</taxon>
        <taxon>Burkholderiales</taxon>
        <taxon>Oxalobacteraceae</taxon>
        <taxon>Herbaspirillum</taxon>
    </lineage>
</organism>
<dbReference type="Pfam" id="PF03466">
    <property type="entry name" value="LysR_substrate"/>
    <property type="match status" value="1"/>
</dbReference>
<proteinExistence type="inferred from homology"/>
<dbReference type="InterPro" id="IPR036388">
    <property type="entry name" value="WH-like_DNA-bd_sf"/>
</dbReference>
<dbReference type="SUPFAM" id="SSF53850">
    <property type="entry name" value="Periplasmic binding protein-like II"/>
    <property type="match status" value="1"/>
</dbReference>
<comment type="similarity">
    <text evidence="1">Belongs to the LysR transcriptional regulatory family.</text>
</comment>
<dbReference type="InterPro" id="IPR005119">
    <property type="entry name" value="LysR_subst-bd"/>
</dbReference>
<gene>
    <name evidence="6" type="ORF">PQR62_09700</name>
</gene>
<name>A0ABW9A998_9BURK</name>
<keyword evidence="4" id="KW-0804">Transcription</keyword>
<dbReference type="PRINTS" id="PR00039">
    <property type="entry name" value="HTHLYSR"/>
</dbReference>
<comment type="caution">
    <text evidence="6">The sequence shown here is derived from an EMBL/GenBank/DDBJ whole genome shotgun (WGS) entry which is preliminary data.</text>
</comment>
<reference evidence="6 7" key="1">
    <citation type="journal article" date="2024" name="Chem. Sci.">
        <title>Discovery of megapolipeptins by genome mining of a Burkholderiales bacteria collection.</title>
        <authorList>
            <person name="Paulo B.S."/>
            <person name="Recchia M.J.J."/>
            <person name="Lee S."/>
            <person name="Fergusson C.H."/>
            <person name="Romanowski S.B."/>
            <person name="Hernandez A."/>
            <person name="Krull N."/>
            <person name="Liu D.Y."/>
            <person name="Cavanagh H."/>
            <person name="Bos A."/>
            <person name="Gray C.A."/>
            <person name="Murphy B.T."/>
            <person name="Linington R.G."/>
            <person name="Eustaquio A.S."/>
        </authorList>
    </citation>
    <scope>NUCLEOTIDE SEQUENCE [LARGE SCALE GENOMIC DNA]</scope>
    <source>
        <strain evidence="6 7">RL21-008-BIB-A</strain>
    </source>
</reference>
<keyword evidence="2" id="KW-0805">Transcription regulation</keyword>
<dbReference type="Pfam" id="PF00126">
    <property type="entry name" value="HTH_1"/>
    <property type="match status" value="1"/>
</dbReference>
<dbReference type="InterPro" id="IPR036390">
    <property type="entry name" value="WH_DNA-bd_sf"/>
</dbReference>
<keyword evidence="7" id="KW-1185">Reference proteome</keyword>
<protein>
    <submittedName>
        <fullName evidence="6">LysR substrate-binding domain-containing protein</fullName>
    </submittedName>
</protein>
<evidence type="ECO:0000256" key="4">
    <source>
        <dbReference type="ARBA" id="ARBA00023163"/>
    </source>
</evidence>
<evidence type="ECO:0000256" key="3">
    <source>
        <dbReference type="ARBA" id="ARBA00023125"/>
    </source>
</evidence>
<evidence type="ECO:0000259" key="5">
    <source>
        <dbReference type="PROSITE" id="PS50931"/>
    </source>
</evidence>
<dbReference type="PANTHER" id="PTHR30126">
    <property type="entry name" value="HTH-TYPE TRANSCRIPTIONAL REGULATOR"/>
    <property type="match status" value="1"/>
</dbReference>
<evidence type="ECO:0000313" key="7">
    <source>
        <dbReference type="Proteomes" id="UP001629246"/>
    </source>
</evidence>
<sequence>MDIKWIEDFLSLAVTRNFSRSAEHRNVTQPAFSRRIRALEAWIGVELVDRSTYPLSLTPAGKLFNDTAAEAIRMLHDARDQLNSVHTAKNMLRVAAGHSLALSFFPEWLSRVKRQSAGEISARITATNVHDSVLSLTAGECDLLLCYHHPQLPILLDPEQYEFLVVGAERVLPVTAPGATGAPAFQLPGGKDKPVAALSYPNASFFGRVVELILANAPRTAYLKSDYESDMAELLKRMTQNGLGLAWMPERIVARELEDGKLLRAGTQEWSLDLEIRLFRSLLNKRPALTRLWDELAQPARS</sequence>
<dbReference type="PANTHER" id="PTHR30126:SF2">
    <property type="entry name" value="HTH-TYPE TRANSCRIPTIONAL REGULATOR YJIE"/>
    <property type="match status" value="1"/>
</dbReference>
<accession>A0ABW9A998</accession>
<dbReference type="SUPFAM" id="SSF46785">
    <property type="entry name" value="Winged helix' DNA-binding domain"/>
    <property type="match status" value="1"/>
</dbReference>
<dbReference type="Gene3D" id="3.40.190.10">
    <property type="entry name" value="Periplasmic binding protein-like II"/>
    <property type="match status" value="2"/>
</dbReference>
<evidence type="ECO:0000256" key="1">
    <source>
        <dbReference type="ARBA" id="ARBA00009437"/>
    </source>
</evidence>
<feature type="domain" description="HTH lysR-type" evidence="5">
    <location>
        <begin position="1"/>
        <end position="58"/>
    </location>
</feature>
<evidence type="ECO:0000256" key="2">
    <source>
        <dbReference type="ARBA" id="ARBA00023015"/>
    </source>
</evidence>
<dbReference type="Proteomes" id="UP001629246">
    <property type="component" value="Unassembled WGS sequence"/>
</dbReference>
<dbReference type="CDD" id="cd05466">
    <property type="entry name" value="PBP2_LTTR_substrate"/>
    <property type="match status" value="1"/>
</dbReference>
<keyword evidence="3" id="KW-0238">DNA-binding</keyword>
<dbReference type="Gene3D" id="1.10.10.10">
    <property type="entry name" value="Winged helix-like DNA-binding domain superfamily/Winged helix DNA-binding domain"/>
    <property type="match status" value="1"/>
</dbReference>